<reference evidence="1 2" key="1">
    <citation type="submission" date="2018-02" db="EMBL/GenBank/DDBJ databases">
        <title>Sphingobacterium KA21.</title>
        <authorList>
            <person name="Vasarhelyi B.M."/>
            <person name="Deshmukh S."/>
            <person name="Balint B."/>
            <person name="Kukolya J."/>
        </authorList>
    </citation>
    <scope>NUCLEOTIDE SEQUENCE [LARGE SCALE GENOMIC DNA]</scope>
    <source>
        <strain evidence="1 2">Ka21</strain>
    </source>
</reference>
<dbReference type="Pfam" id="PF14113">
    <property type="entry name" value="Tae4"/>
    <property type="match status" value="1"/>
</dbReference>
<evidence type="ECO:0008006" key="3">
    <source>
        <dbReference type="Google" id="ProtNLM"/>
    </source>
</evidence>
<sequence length="252" mass="27686">MKRLKLNLDQLGEELEMLDPEHLHSIKGGTGSYGGYNSWEELWAAMQNGYVPPEGEYNPGGYGDYGWGDYGGYNGGWPDWYGGGYGDYGTGGYGNYGGYSGGQIDYSNLNHSRLFHYYPRNEDGSNATPSSDSYAANQCAIRLGKMFMDAYGVDFSQDPTYAGNVTSEGYPRGARDVAEWLIENGVGHTSTMTRAEFLSSSYYSTTGIVYQIAEDGSMAHIDIYSGNGETETGFYSNQNLIFFPIAGDDWNP</sequence>
<dbReference type="Proteomes" id="UP000618319">
    <property type="component" value="Unassembled WGS sequence"/>
</dbReference>
<protein>
    <recommendedName>
        <fullName evidence="3">Peptidase C39-like domain-containing protein</fullName>
    </recommendedName>
</protein>
<dbReference type="RefSeq" id="WP_196939332.1">
    <property type="nucleotide sequence ID" value="NZ_MU158690.1"/>
</dbReference>
<name>A0ABR9T7R1_9SPHI</name>
<accession>A0ABR9T7R1</accession>
<evidence type="ECO:0000313" key="1">
    <source>
        <dbReference type="EMBL" id="MBE8721370.1"/>
    </source>
</evidence>
<gene>
    <name evidence="1" type="ORF">C4F40_11610</name>
</gene>
<dbReference type="InterPro" id="IPR025562">
    <property type="entry name" value="Tae4"/>
</dbReference>
<organism evidence="1 2">
    <name type="scientific">Sphingobacterium pedocola</name>
    <dbReference type="NCBI Taxonomy" id="2082722"/>
    <lineage>
        <taxon>Bacteria</taxon>
        <taxon>Pseudomonadati</taxon>
        <taxon>Bacteroidota</taxon>
        <taxon>Sphingobacteriia</taxon>
        <taxon>Sphingobacteriales</taxon>
        <taxon>Sphingobacteriaceae</taxon>
        <taxon>Sphingobacterium</taxon>
    </lineage>
</organism>
<proteinExistence type="predicted"/>
<comment type="caution">
    <text evidence="1">The sequence shown here is derived from an EMBL/GenBank/DDBJ whole genome shotgun (WGS) entry which is preliminary data.</text>
</comment>
<dbReference type="EMBL" id="PSKQ01000021">
    <property type="protein sequence ID" value="MBE8721370.1"/>
    <property type="molecule type" value="Genomic_DNA"/>
</dbReference>
<evidence type="ECO:0000313" key="2">
    <source>
        <dbReference type="Proteomes" id="UP000618319"/>
    </source>
</evidence>
<keyword evidence="2" id="KW-1185">Reference proteome</keyword>